<dbReference type="Gene3D" id="2.30.110.20">
    <property type="entry name" value="Hcp1-like"/>
    <property type="match status" value="1"/>
</dbReference>
<proteinExistence type="predicted"/>
<dbReference type="AlphaFoldDB" id="A0A510UPP4"/>
<comment type="caution">
    <text evidence="2">The sequence shown here is derived from an EMBL/GenBank/DDBJ whole genome shotgun (WGS) entry which is preliminary data.</text>
</comment>
<dbReference type="RefSeq" id="WP_186811349.1">
    <property type="nucleotide sequence ID" value="NZ_BJUA01000001.1"/>
</dbReference>
<evidence type="ECO:0000313" key="3">
    <source>
        <dbReference type="Proteomes" id="UP000321386"/>
    </source>
</evidence>
<accession>A0A510UPP4</accession>
<dbReference type="Pfam" id="PF05638">
    <property type="entry name" value="T6SS_HCP"/>
    <property type="match status" value="1"/>
</dbReference>
<sequence length="154" mass="16395">MTTYLRLESIDGDAASRGHEKWIEVDSISWGAAAATSAGSGRASGRVTPEPLRLTTRPGRHSPGVLRALLDGTKVPSARVERTAGGEQEVTVERWELTNARVVAHTRDVADDAGTESITLEYGRVAYSVILRTASGKVGKTFTTAWDTATGIVT</sequence>
<evidence type="ECO:0000313" key="2">
    <source>
        <dbReference type="EMBL" id="GEK16436.1"/>
    </source>
</evidence>
<evidence type="ECO:0008006" key="4">
    <source>
        <dbReference type="Google" id="ProtNLM"/>
    </source>
</evidence>
<reference evidence="2 3" key="1">
    <citation type="submission" date="2019-07" db="EMBL/GenBank/DDBJ databases">
        <title>Whole genome shotgun sequence of Cellulomonas persica NBRC 101101.</title>
        <authorList>
            <person name="Hosoyama A."/>
            <person name="Uohara A."/>
            <person name="Ohji S."/>
            <person name="Ichikawa N."/>
        </authorList>
    </citation>
    <scope>NUCLEOTIDE SEQUENCE [LARGE SCALE GENOMIC DNA]</scope>
    <source>
        <strain evidence="2 3">NBRC 101101</strain>
    </source>
</reference>
<name>A0A510UPP4_9CELL</name>
<dbReference type="Proteomes" id="UP000321386">
    <property type="component" value="Unassembled WGS sequence"/>
</dbReference>
<keyword evidence="3" id="KW-1185">Reference proteome</keyword>
<organism evidence="2 3">
    <name type="scientific">Cellulomonas persica</name>
    <dbReference type="NCBI Taxonomy" id="76861"/>
    <lineage>
        <taxon>Bacteria</taxon>
        <taxon>Bacillati</taxon>
        <taxon>Actinomycetota</taxon>
        <taxon>Actinomycetes</taxon>
        <taxon>Micrococcales</taxon>
        <taxon>Cellulomonadaceae</taxon>
        <taxon>Cellulomonas</taxon>
    </lineage>
</organism>
<evidence type="ECO:0000256" key="1">
    <source>
        <dbReference type="SAM" id="MobiDB-lite"/>
    </source>
</evidence>
<dbReference type="InterPro" id="IPR036624">
    <property type="entry name" value="Hcp1-lik_sf"/>
</dbReference>
<protein>
    <recommendedName>
        <fullName evidence="4">Type VI secretion system tube protein Hcp</fullName>
    </recommendedName>
</protein>
<feature type="region of interest" description="Disordered" evidence="1">
    <location>
        <begin position="38"/>
        <end position="60"/>
    </location>
</feature>
<gene>
    <name evidence="2" type="ORF">CPE01_01690</name>
</gene>
<dbReference type="SUPFAM" id="SSF141452">
    <property type="entry name" value="Hcp1-like"/>
    <property type="match status" value="1"/>
</dbReference>
<dbReference type="EMBL" id="BJUA01000001">
    <property type="protein sequence ID" value="GEK16436.1"/>
    <property type="molecule type" value="Genomic_DNA"/>
</dbReference>
<dbReference type="InterPro" id="IPR008514">
    <property type="entry name" value="T6SS_Hcp"/>
</dbReference>